<evidence type="ECO:0000313" key="2">
    <source>
        <dbReference type="EMBL" id="PQV63383.1"/>
    </source>
</evidence>
<accession>A0A2S8SRE9</accession>
<dbReference type="AlphaFoldDB" id="A0A2S8SRE9"/>
<evidence type="ECO:0000259" key="1">
    <source>
        <dbReference type="Pfam" id="PF00248"/>
    </source>
</evidence>
<dbReference type="InterPro" id="IPR036812">
    <property type="entry name" value="NAD(P)_OxRdtase_dom_sf"/>
</dbReference>
<feature type="domain" description="NADP-dependent oxidoreductase" evidence="1">
    <location>
        <begin position="27"/>
        <end position="206"/>
    </location>
</feature>
<dbReference type="InterPro" id="IPR053135">
    <property type="entry name" value="AKR2_Oxidoreductase"/>
</dbReference>
<evidence type="ECO:0000313" key="3">
    <source>
        <dbReference type="Proteomes" id="UP000237684"/>
    </source>
</evidence>
<organism evidence="2 3">
    <name type="scientific">Abditibacterium utsteinense</name>
    <dbReference type="NCBI Taxonomy" id="1960156"/>
    <lineage>
        <taxon>Bacteria</taxon>
        <taxon>Pseudomonadati</taxon>
        <taxon>Abditibacteriota</taxon>
        <taxon>Abditibacteriia</taxon>
        <taxon>Abditibacteriales</taxon>
        <taxon>Abditibacteriaceae</taxon>
        <taxon>Abditibacterium</taxon>
    </lineage>
</organism>
<protein>
    <submittedName>
        <fullName evidence="2">Putative oxidoreductase</fullName>
    </submittedName>
</protein>
<dbReference type="OrthoDB" id="9773828at2"/>
<reference evidence="2 3" key="1">
    <citation type="journal article" date="2018" name="Syst. Appl. Microbiol.">
        <title>Abditibacterium utsteinense sp. nov., the first cultivated member of candidate phylum FBP, isolated from ice-free Antarctic soil samples.</title>
        <authorList>
            <person name="Tahon G."/>
            <person name="Tytgat B."/>
            <person name="Lebbe L."/>
            <person name="Carlier A."/>
            <person name="Willems A."/>
        </authorList>
    </citation>
    <scope>NUCLEOTIDE SEQUENCE [LARGE SCALE GENOMIC DNA]</scope>
    <source>
        <strain evidence="2 3">LMG 29911</strain>
    </source>
</reference>
<comment type="caution">
    <text evidence="2">The sequence shown here is derived from an EMBL/GenBank/DDBJ whole genome shotgun (WGS) entry which is preliminary data.</text>
</comment>
<dbReference type="EMBL" id="NIGF01000012">
    <property type="protein sequence ID" value="PQV63383.1"/>
    <property type="molecule type" value="Genomic_DNA"/>
</dbReference>
<dbReference type="InParanoid" id="A0A2S8SRE9"/>
<dbReference type="PANTHER" id="PTHR43312:SF1">
    <property type="entry name" value="NADP-DEPENDENT OXIDOREDUCTASE DOMAIN-CONTAINING PROTEIN"/>
    <property type="match status" value="1"/>
</dbReference>
<dbReference type="PANTHER" id="PTHR43312">
    <property type="entry name" value="D-THREO-ALDOSE 1-DEHYDROGENASE"/>
    <property type="match status" value="1"/>
</dbReference>
<dbReference type="Gene3D" id="3.20.20.100">
    <property type="entry name" value="NADP-dependent oxidoreductase domain"/>
    <property type="match status" value="1"/>
</dbReference>
<dbReference type="InterPro" id="IPR023210">
    <property type="entry name" value="NADP_OxRdtase_dom"/>
</dbReference>
<dbReference type="Proteomes" id="UP000237684">
    <property type="component" value="Unassembled WGS sequence"/>
</dbReference>
<dbReference type="SUPFAM" id="SSF51430">
    <property type="entry name" value="NAD(P)-linked oxidoreductase"/>
    <property type="match status" value="1"/>
</dbReference>
<dbReference type="RefSeq" id="WP_106380462.1">
    <property type="nucleotide sequence ID" value="NZ_NIGF01000012.1"/>
</dbReference>
<proteinExistence type="predicted"/>
<sequence length="316" mass="35437">MKNRRLGRTNFEVSALGVGGHVYPIGNSSDDFCTPDQRAGLIKHLVDAGVNYFDTTWMNEVELLADSISRAQITTPLTVSLQLVDGVSDSKWREKLRPELERRLEIMEYPRAPLFIMGVGNGHPKPSEIRAAAHAMRDLQSEGLIQNIGLSCHDFAAFETIASIIEEDDCLDYLMIRYNWKFPRAAERLFPVARSKDVGLVAMKALCWDCGIEDWARRISVFEPLDDAGRASHFKTLNAAQNSLLWCLQACDTSAVSINARWEADQLLQAVNAEEIQIDTGDFARFKNRLHDKTSLLALSQRAESAIIRERSASLL</sequence>
<keyword evidence="3" id="KW-1185">Reference proteome</keyword>
<gene>
    <name evidence="2" type="ORF">B1R32_11238</name>
</gene>
<name>A0A2S8SRE9_9BACT</name>
<dbReference type="Pfam" id="PF00248">
    <property type="entry name" value="Aldo_ket_red"/>
    <property type="match status" value="1"/>
</dbReference>